<dbReference type="Pfam" id="PF00165">
    <property type="entry name" value="HTH_AraC"/>
    <property type="match status" value="1"/>
</dbReference>
<proteinExistence type="predicted"/>
<protein>
    <recommendedName>
        <fullName evidence="7">HTH araC/xylS-type domain-containing protein</fullName>
    </recommendedName>
</protein>
<comment type="cofactor">
    <cofactor evidence="1">
        <name>Zn(2+)</name>
        <dbReference type="ChEBI" id="CHEBI:29105"/>
    </cofactor>
</comment>
<dbReference type="GO" id="GO:0043565">
    <property type="term" value="F:sequence-specific DNA binding"/>
    <property type="evidence" value="ECO:0007669"/>
    <property type="project" value="InterPro"/>
</dbReference>
<dbReference type="GO" id="GO:0032259">
    <property type="term" value="P:methylation"/>
    <property type="evidence" value="ECO:0007669"/>
    <property type="project" value="UniProtKB-KW"/>
</dbReference>
<dbReference type="AlphaFoldDB" id="A0A1L9SP19"/>
<dbReference type="Proteomes" id="UP000184188">
    <property type="component" value="Unassembled WGS sequence"/>
</dbReference>
<dbReference type="STRING" id="1073090.A0A1L9SP19"/>
<evidence type="ECO:0000259" key="7">
    <source>
        <dbReference type="PROSITE" id="PS01124"/>
    </source>
</evidence>
<evidence type="ECO:0000256" key="1">
    <source>
        <dbReference type="ARBA" id="ARBA00001947"/>
    </source>
</evidence>
<dbReference type="GO" id="GO:0006281">
    <property type="term" value="P:DNA repair"/>
    <property type="evidence" value="ECO:0007669"/>
    <property type="project" value="InterPro"/>
</dbReference>
<dbReference type="InterPro" id="IPR035451">
    <property type="entry name" value="Ada-like_dom_sf"/>
</dbReference>
<keyword evidence="5" id="KW-0804">Transcription</keyword>
<dbReference type="Gene3D" id="1.10.10.60">
    <property type="entry name" value="Homeodomain-like"/>
    <property type="match status" value="1"/>
</dbReference>
<feature type="domain" description="HTH araC/xylS-type" evidence="7">
    <location>
        <begin position="121"/>
        <end position="154"/>
    </location>
</feature>
<evidence type="ECO:0000256" key="6">
    <source>
        <dbReference type="SAM" id="MobiDB-lite"/>
    </source>
</evidence>
<keyword evidence="3" id="KW-0805">Transcription regulation</keyword>
<evidence type="ECO:0000313" key="9">
    <source>
        <dbReference type="Proteomes" id="UP000184188"/>
    </source>
</evidence>
<accession>A0A1L9SP19</accession>
<dbReference type="PROSITE" id="PS01124">
    <property type="entry name" value="HTH_ARAC_FAMILY_2"/>
    <property type="match status" value="1"/>
</dbReference>
<reference evidence="9" key="1">
    <citation type="journal article" date="2017" name="Genome Biol.">
        <title>Comparative genomics reveals high biological diversity and specific adaptations in the industrially and medically important fungal genus Aspergillus.</title>
        <authorList>
            <person name="de Vries R.P."/>
            <person name="Riley R."/>
            <person name="Wiebenga A."/>
            <person name="Aguilar-Osorio G."/>
            <person name="Amillis S."/>
            <person name="Uchima C.A."/>
            <person name="Anderluh G."/>
            <person name="Asadollahi M."/>
            <person name="Askin M."/>
            <person name="Barry K."/>
            <person name="Battaglia E."/>
            <person name="Bayram O."/>
            <person name="Benocci T."/>
            <person name="Braus-Stromeyer S.A."/>
            <person name="Caldana C."/>
            <person name="Canovas D."/>
            <person name="Cerqueira G.C."/>
            <person name="Chen F."/>
            <person name="Chen W."/>
            <person name="Choi C."/>
            <person name="Clum A."/>
            <person name="Dos Santos R.A."/>
            <person name="Damasio A.R."/>
            <person name="Diallinas G."/>
            <person name="Emri T."/>
            <person name="Fekete E."/>
            <person name="Flipphi M."/>
            <person name="Freyberg S."/>
            <person name="Gallo A."/>
            <person name="Gournas C."/>
            <person name="Habgood R."/>
            <person name="Hainaut M."/>
            <person name="Harispe M.L."/>
            <person name="Henrissat B."/>
            <person name="Hilden K.S."/>
            <person name="Hope R."/>
            <person name="Hossain A."/>
            <person name="Karabika E."/>
            <person name="Karaffa L."/>
            <person name="Karanyi Z."/>
            <person name="Krasevec N."/>
            <person name="Kuo A."/>
            <person name="Kusch H."/>
            <person name="LaButti K."/>
            <person name="Lagendijk E.L."/>
            <person name="Lapidus A."/>
            <person name="Levasseur A."/>
            <person name="Lindquist E."/>
            <person name="Lipzen A."/>
            <person name="Logrieco A.F."/>
            <person name="MacCabe A."/>
            <person name="Maekelae M.R."/>
            <person name="Malavazi I."/>
            <person name="Melin P."/>
            <person name="Meyer V."/>
            <person name="Mielnichuk N."/>
            <person name="Miskei M."/>
            <person name="Molnar A.P."/>
            <person name="Mule G."/>
            <person name="Ngan C.Y."/>
            <person name="Orejas M."/>
            <person name="Orosz E."/>
            <person name="Ouedraogo J.P."/>
            <person name="Overkamp K.M."/>
            <person name="Park H.-S."/>
            <person name="Perrone G."/>
            <person name="Piumi F."/>
            <person name="Punt P.J."/>
            <person name="Ram A.F."/>
            <person name="Ramon A."/>
            <person name="Rauscher S."/>
            <person name="Record E."/>
            <person name="Riano-Pachon D.M."/>
            <person name="Robert V."/>
            <person name="Roehrig J."/>
            <person name="Ruller R."/>
            <person name="Salamov A."/>
            <person name="Salih N.S."/>
            <person name="Samson R.A."/>
            <person name="Sandor E."/>
            <person name="Sanguinetti M."/>
            <person name="Schuetze T."/>
            <person name="Sepcic K."/>
            <person name="Shelest E."/>
            <person name="Sherlock G."/>
            <person name="Sophianopoulou V."/>
            <person name="Squina F.M."/>
            <person name="Sun H."/>
            <person name="Susca A."/>
            <person name="Todd R.B."/>
            <person name="Tsang A."/>
            <person name="Unkles S.E."/>
            <person name="van de Wiele N."/>
            <person name="van Rossen-Uffink D."/>
            <person name="Oliveira J.V."/>
            <person name="Vesth T.C."/>
            <person name="Visser J."/>
            <person name="Yu J.-H."/>
            <person name="Zhou M."/>
            <person name="Andersen M.R."/>
            <person name="Archer D.B."/>
            <person name="Baker S.E."/>
            <person name="Benoit I."/>
            <person name="Brakhage A.A."/>
            <person name="Braus G.H."/>
            <person name="Fischer R."/>
            <person name="Frisvad J.C."/>
            <person name="Goldman G.H."/>
            <person name="Houbraken J."/>
            <person name="Oakley B."/>
            <person name="Pocsi I."/>
            <person name="Scazzocchio C."/>
            <person name="Seiboth B."/>
            <person name="vanKuyk P.A."/>
            <person name="Wortman J."/>
            <person name="Dyer P.S."/>
            <person name="Grigoriev I.V."/>
        </authorList>
    </citation>
    <scope>NUCLEOTIDE SEQUENCE [LARGE SCALE GENOMIC DNA]</scope>
    <source>
        <strain evidence="9">CBS 506.65</strain>
    </source>
</reference>
<keyword evidence="9" id="KW-1185">Reference proteome</keyword>
<dbReference type="GeneID" id="34608674"/>
<keyword evidence="2" id="KW-0489">Methyltransferase</keyword>
<evidence type="ECO:0000256" key="2">
    <source>
        <dbReference type="ARBA" id="ARBA00022603"/>
    </source>
</evidence>
<gene>
    <name evidence="8" type="ORF">ASPZODRAFT_129174</name>
</gene>
<dbReference type="Pfam" id="PF02805">
    <property type="entry name" value="Ada_Zn_binding"/>
    <property type="match status" value="1"/>
</dbReference>
<dbReference type="Gene3D" id="3.40.10.10">
    <property type="entry name" value="DNA Methylphosphotriester Repair Domain"/>
    <property type="match status" value="1"/>
</dbReference>
<evidence type="ECO:0000256" key="4">
    <source>
        <dbReference type="ARBA" id="ARBA00023159"/>
    </source>
</evidence>
<evidence type="ECO:0000256" key="5">
    <source>
        <dbReference type="ARBA" id="ARBA00023163"/>
    </source>
</evidence>
<feature type="region of interest" description="Disordered" evidence="6">
    <location>
        <begin position="1"/>
        <end position="30"/>
    </location>
</feature>
<keyword evidence="4" id="KW-0010">Activator</keyword>
<evidence type="ECO:0000313" key="8">
    <source>
        <dbReference type="EMBL" id="OJJ48851.1"/>
    </source>
</evidence>
<keyword evidence="2" id="KW-0808">Transferase</keyword>
<dbReference type="VEuPathDB" id="FungiDB:ASPZODRAFT_129174"/>
<dbReference type="GO" id="GO:0003700">
    <property type="term" value="F:DNA-binding transcription factor activity"/>
    <property type="evidence" value="ECO:0007669"/>
    <property type="project" value="InterPro"/>
</dbReference>
<dbReference type="EMBL" id="KV878338">
    <property type="protein sequence ID" value="OJJ48851.1"/>
    <property type="molecule type" value="Genomic_DNA"/>
</dbReference>
<dbReference type="SUPFAM" id="SSF46689">
    <property type="entry name" value="Homeodomain-like"/>
    <property type="match status" value="1"/>
</dbReference>
<dbReference type="InterPro" id="IPR004026">
    <property type="entry name" value="Ada_DNA_repair_Zn-bd"/>
</dbReference>
<dbReference type="InterPro" id="IPR018060">
    <property type="entry name" value="HTH_AraC"/>
</dbReference>
<name>A0A1L9SP19_9EURO</name>
<evidence type="ECO:0000256" key="3">
    <source>
        <dbReference type="ARBA" id="ARBA00023015"/>
    </source>
</evidence>
<dbReference type="OrthoDB" id="2447880at2759"/>
<dbReference type="RefSeq" id="XP_022583361.1">
    <property type="nucleotide sequence ID" value="XM_022722209.1"/>
</dbReference>
<dbReference type="GO" id="GO:0008168">
    <property type="term" value="F:methyltransferase activity"/>
    <property type="evidence" value="ECO:0007669"/>
    <property type="project" value="UniProtKB-KW"/>
</dbReference>
<dbReference type="GO" id="GO:0008270">
    <property type="term" value="F:zinc ion binding"/>
    <property type="evidence" value="ECO:0007669"/>
    <property type="project" value="InterPro"/>
</dbReference>
<dbReference type="SUPFAM" id="SSF57884">
    <property type="entry name" value="Ada DNA repair protein, N-terminal domain (N-Ada 10)"/>
    <property type="match status" value="1"/>
</dbReference>
<organism evidence="8 9">
    <name type="scientific">Penicilliopsis zonata CBS 506.65</name>
    <dbReference type="NCBI Taxonomy" id="1073090"/>
    <lineage>
        <taxon>Eukaryota</taxon>
        <taxon>Fungi</taxon>
        <taxon>Dikarya</taxon>
        <taxon>Ascomycota</taxon>
        <taxon>Pezizomycotina</taxon>
        <taxon>Eurotiomycetes</taxon>
        <taxon>Eurotiomycetidae</taxon>
        <taxon>Eurotiales</taxon>
        <taxon>Aspergillaceae</taxon>
        <taxon>Penicilliopsis</taxon>
    </lineage>
</organism>
<sequence>MAQTQPIPAEKIPRLPTAGSTSSSGARWRAVASRDPTATDFVYAVITTRIYCRSSCPARLARRANIVFFDTPGQAEAAGFRACKRCKPQLGSAVSNPQAELVRAACERIRLAPAHDLKAPTLQELARGAGLTPSHFHRVFKKITGLTPGQYAAGSAGKEQWPSLTGGGSSGSLNAAGGPLSGISGSVVGLLDGVSSPIIDLDGPDAILLNEFDILLAAEREFISTQDMHSLNGGLEFIEI</sequence>
<dbReference type="InterPro" id="IPR009057">
    <property type="entry name" value="Homeodomain-like_sf"/>
</dbReference>